<evidence type="ECO:0000313" key="3">
    <source>
        <dbReference type="EMBL" id="KEQ22014.1"/>
    </source>
</evidence>
<dbReference type="RefSeq" id="WP_036692750.1">
    <property type="nucleotide sequence ID" value="NZ_FYEP01000003.1"/>
</dbReference>
<feature type="domain" description="YdbS-like PH" evidence="2">
    <location>
        <begin position="71"/>
        <end position="144"/>
    </location>
</feature>
<keyword evidence="1" id="KW-0812">Transmembrane</keyword>
<keyword evidence="4" id="KW-1185">Reference proteome</keyword>
<dbReference type="Proteomes" id="UP000028123">
    <property type="component" value="Unassembled WGS sequence"/>
</dbReference>
<evidence type="ECO:0000313" key="4">
    <source>
        <dbReference type="Proteomes" id="UP000028123"/>
    </source>
</evidence>
<dbReference type="PANTHER" id="PTHR34473">
    <property type="entry name" value="UPF0699 TRANSMEMBRANE PROTEIN YDBS"/>
    <property type="match status" value="1"/>
</dbReference>
<feature type="transmembrane region" description="Helical" evidence="1">
    <location>
        <begin position="45"/>
        <end position="66"/>
    </location>
</feature>
<accession>A0A081NU91</accession>
<organism evidence="3 4">
    <name type="scientific">Paenibacillus tyrfis</name>
    <dbReference type="NCBI Taxonomy" id="1501230"/>
    <lineage>
        <taxon>Bacteria</taxon>
        <taxon>Bacillati</taxon>
        <taxon>Bacillota</taxon>
        <taxon>Bacilli</taxon>
        <taxon>Bacillales</taxon>
        <taxon>Paenibacillaceae</taxon>
        <taxon>Paenibacillus</taxon>
    </lineage>
</organism>
<dbReference type="InterPro" id="IPR005182">
    <property type="entry name" value="YdbS-like_PH"/>
</dbReference>
<sequence length="158" mass="17890">MIEPQEQIDRKAIVVWRWSGFISSAVSALLAAAVFYLAHRFHWPGWIPVVLAAGVLAEIVLTVLVMPELRWKRWRYEVREDEIMLQQGVMFVKRTLIPMVRIQHVDTHQGPLLRAYGLAGITFSTAAGSHQIPALTSETAEVLRVRIAELAKVSHEDL</sequence>
<dbReference type="AlphaFoldDB" id="A0A081NU91"/>
<reference evidence="3 4" key="1">
    <citation type="submission" date="2014-06" db="EMBL/GenBank/DDBJ databases">
        <title>Draft genome sequence of Paenibacillus sp. MSt1.</title>
        <authorList>
            <person name="Aw Y.K."/>
            <person name="Ong K.S."/>
            <person name="Gan H.M."/>
            <person name="Lee S.M."/>
        </authorList>
    </citation>
    <scope>NUCLEOTIDE SEQUENCE [LARGE SCALE GENOMIC DNA]</scope>
    <source>
        <strain evidence="3 4">MSt1</strain>
    </source>
</reference>
<evidence type="ECO:0000256" key="1">
    <source>
        <dbReference type="SAM" id="Phobius"/>
    </source>
</evidence>
<keyword evidence="1" id="KW-0472">Membrane</keyword>
<dbReference type="Pfam" id="PF03703">
    <property type="entry name" value="bPH_2"/>
    <property type="match status" value="1"/>
</dbReference>
<dbReference type="PANTHER" id="PTHR34473:SF2">
    <property type="entry name" value="UPF0699 TRANSMEMBRANE PROTEIN YDBT"/>
    <property type="match status" value="1"/>
</dbReference>
<dbReference type="OrthoDB" id="1750577at2"/>
<feature type="transmembrane region" description="Helical" evidence="1">
    <location>
        <begin position="21"/>
        <end position="39"/>
    </location>
</feature>
<comment type="caution">
    <text evidence="3">The sequence shown here is derived from an EMBL/GenBank/DDBJ whole genome shotgun (WGS) entry which is preliminary data.</text>
</comment>
<name>A0A081NU91_9BACL</name>
<keyword evidence="1" id="KW-1133">Transmembrane helix</keyword>
<proteinExistence type="predicted"/>
<gene>
    <name evidence="3" type="ORF">ET33_28530</name>
</gene>
<evidence type="ECO:0000259" key="2">
    <source>
        <dbReference type="Pfam" id="PF03703"/>
    </source>
</evidence>
<dbReference type="EMBL" id="JNVM01000047">
    <property type="protein sequence ID" value="KEQ22014.1"/>
    <property type="molecule type" value="Genomic_DNA"/>
</dbReference>
<dbReference type="eggNOG" id="COG3402">
    <property type="taxonomic scope" value="Bacteria"/>
</dbReference>
<protein>
    <submittedName>
        <fullName evidence="3">Membrane protein</fullName>
    </submittedName>
</protein>